<dbReference type="Pfam" id="PF01341">
    <property type="entry name" value="Glyco_hydro_6"/>
    <property type="match status" value="1"/>
</dbReference>
<feature type="binding site" evidence="2">
    <location>
        <position position="324"/>
    </location>
    <ligand>
        <name>substrate</name>
    </ligand>
</feature>
<feature type="binding site" evidence="2">
    <location>
        <position position="320"/>
    </location>
    <ligand>
        <name>substrate</name>
    </ligand>
</feature>
<keyword evidence="3" id="KW-0119">Carbohydrate metabolism</keyword>
<evidence type="ECO:0000313" key="6">
    <source>
        <dbReference type="Proteomes" id="UP000334990"/>
    </source>
</evidence>
<proteinExistence type="inferred from homology"/>
<dbReference type="AlphaFoldDB" id="A0A5M3W363"/>
<dbReference type="EMBL" id="BLAD01000066">
    <property type="protein sequence ID" value="GES03204.1"/>
    <property type="molecule type" value="Genomic_DNA"/>
</dbReference>
<dbReference type="PANTHER" id="PTHR34876:SF4">
    <property type="entry name" value="1,4-BETA-D-GLUCAN CELLOBIOHYDROLASE C-RELATED"/>
    <property type="match status" value="1"/>
</dbReference>
<keyword evidence="3" id="KW-0326">Glycosidase</keyword>
<evidence type="ECO:0000256" key="4">
    <source>
        <dbReference type="SAM" id="MobiDB-lite"/>
    </source>
</evidence>
<dbReference type="EC" id="3.2.1.-" evidence="3"/>
<evidence type="ECO:0000256" key="2">
    <source>
        <dbReference type="PIRSR" id="PIRSR001100-2"/>
    </source>
</evidence>
<dbReference type="PRINTS" id="PR00733">
    <property type="entry name" value="GLHYDRLASE6"/>
</dbReference>
<dbReference type="OrthoDB" id="309899at2"/>
<dbReference type="GO" id="GO:0030245">
    <property type="term" value="P:cellulose catabolic process"/>
    <property type="evidence" value="ECO:0007669"/>
    <property type="project" value="UniProtKB-KW"/>
</dbReference>
<keyword evidence="3" id="KW-0378">Hydrolase</keyword>
<dbReference type="SUPFAM" id="SSF51989">
    <property type="entry name" value="Glycosyl hydrolases family 6, cellulases"/>
    <property type="match status" value="1"/>
</dbReference>
<sequence length="388" mass="41174">MRRVAFQSTGLWLDSIAAIGAVRGGKSLRQHLDAALVQSLSQGNGDPVTVTLVLSDLPGKGCSALVSNAELRADAAGLGAYRTQFVDPIAAIVGDPRYRNLRIVAILEPGTLMSLVSAPSDPDCVAIAQSGVYAGGVRYAINKLRAVPNAYVYLDVARSSLGGFDALFPSMISLYSGVISGTAGVDGFATNVADYVPVEEIFLPNSQLTIGGTPLWFSRFFDFNKVFDELDYATGLRNAFIAAGQPTGVGVLIDTSRNGWGGQDRPVTVSTSFDLNTYVNQSRLDRRPHRFAWCNQAVAGIGPRPAAAPHPGVDAYVWAKPPGESDGFSERTGAPDVPGLRFNPECDPDYSPPTGASPRSGAMDDAPLYGSFFPAHFRVLVRNAYPAL</sequence>
<dbReference type="InterPro" id="IPR036434">
    <property type="entry name" value="Beta_cellobiohydrolase_sf"/>
</dbReference>
<accession>A0A5M3W363</accession>
<feature type="region of interest" description="Disordered" evidence="4">
    <location>
        <begin position="342"/>
        <end position="362"/>
    </location>
</feature>
<dbReference type="Proteomes" id="UP000334990">
    <property type="component" value="Unassembled WGS sequence"/>
</dbReference>
<feature type="active site" description="Proton acceptor" evidence="1">
    <location>
        <position position="326"/>
    </location>
</feature>
<dbReference type="PANTHER" id="PTHR34876">
    <property type="match status" value="1"/>
</dbReference>
<gene>
    <name evidence="5" type="ORF">Acor_52700</name>
</gene>
<dbReference type="PIRSF" id="PIRSF001100">
    <property type="entry name" value="Beta_cellobiohydrolase"/>
    <property type="match status" value="1"/>
</dbReference>
<keyword evidence="3" id="KW-0624">Polysaccharide degradation</keyword>
<dbReference type="InterPro" id="IPR016288">
    <property type="entry name" value="Beta_cellobiohydrolase"/>
</dbReference>
<dbReference type="RefSeq" id="WP_155339380.1">
    <property type="nucleotide sequence ID" value="NZ_BAAABN010000006.1"/>
</dbReference>
<organism evidence="5 6">
    <name type="scientific">Acrocarpospora corrugata</name>
    <dbReference type="NCBI Taxonomy" id="35763"/>
    <lineage>
        <taxon>Bacteria</taxon>
        <taxon>Bacillati</taxon>
        <taxon>Actinomycetota</taxon>
        <taxon>Actinomycetes</taxon>
        <taxon>Streptosporangiales</taxon>
        <taxon>Streptosporangiaceae</taxon>
        <taxon>Acrocarpospora</taxon>
    </lineage>
</organism>
<reference evidence="5 6" key="1">
    <citation type="submission" date="2019-10" db="EMBL/GenBank/DDBJ databases">
        <title>Whole genome shotgun sequence of Acrocarpospora corrugata NBRC 13972.</title>
        <authorList>
            <person name="Ichikawa N."/>
            <person name="Kimura A."/>
            <person name="Kitahashi Y."/>
            <person name="Komaki H."/>
            <person name="Oguchi A."/>
        </authorList>
    </citation>
    <scope>NUCLEOTIDE SEQUENCE [LARGE SCALE GENOMIC DNA]</scope>
    <source>
        <strain evidence="5 6">NBRC 13972</strain>
    </source>
</reference>
<keyword evidence="3" id="KW-0136">Cellulose degradation</keyword>
<dbReference type="Gene3D" id="3.20.20.40">
    <property type="entry name" value="1, 4-beta cellobiohydrolase"/>
    <property type="match status" value="1"/>
</dbReference>
<feature type="binding site" evidence="2">
    <location>
        <position position="293"/>
    </location>
    <ligand>
        <name>substrate</name>
    </ligand>
</feature>
<evidence type="ECO:0000256" key="1">
    <source>
        <dbReference type="PIRSR" id="PIRSR001100-1"/>
    </source>
</evidence>
<comment type="caution">
    <text evidence="5">The sequence shown here is derived from an EMBL/GenBank/DDBJ whole genome shotgun (WGS) entry which is preliminary data.</text>
</comment>
<dbReference type="GO" id="GO:0004553">
    <property type="term" value="F:hydrolase activity, hydrolyzing O-glycosyl compounds"/>
    <property type="evidence" value="ECO:0007669"/>
    <property type="project" value="InterPro"/>
</dbReference>
<name>A0A5M3W363_9ACTN</name>
<evidence type="ECO:0000256" key="3">
    <source>
        <dbReference type="RuleBase" id="RU361186"/>
    </source>
</evidence>
<keyword evidence="6" id="KW-1185">Reference proteome</keyword>
<evidence type="ECO:0000313" key="5">
    <source>
        <dbReference type="EMBL" id="GES03204.1"/>
    </source>
</evidence>
<protein>
    <recommendedName>
        <fullName evidence="3">Glucanase</fullName>
        <ecNumber evidence="3">3.2.1.-</ecNumber>
    </recommendedName>
</protein>
<comment type="similarity">
    <text evidence="3">Belongs to the glycosyl hydrolase family 6.</text>
</comment>